<dbReference type="AlphaFoldDB" id="A0A0N5D6Q1"/>
<reference evidence="1" key="1">
    <citation type="submission" date="2017-02" db="UniProtKB">
        <authorList>
            <consortium name="WormBaseParasite"/>
        </authorList>
    </citation>
    <scope>IDENTIFICATION</scope>
</reference>
<protein>
    <submittedName>
        <fullName evidence="1">SpoU_methylase domain-containing protein</fullName>
    </submittedName>
</protein>
<proteinExistence type="predicted"/>
<dbReference type="OMA" id="CFNRIMR"/>
<evidence type="ECO:0000313" key="1">
    <source>
        <dbReference type="WBParaSite" id="TCLT_0000872001-mRNA-1"/>
    </source>
</evidence>
<organism evidence="1">
    <name type="scientific">Thelazia callipaeda</name>
    <name type="common">Oriental eyeworm</name>
    <name type="synonym">Parasitic nematode</name>
    <dbReference type="NCBI Taxonomy" id="103827"/>
    <lineage>
        <taxon>Eukaryota</taxon>
        <taxon>Metazoa</taxon>
        <taxon>Ecdysozoa</taxon>
        <taxon>Nematoda</taxon>
        <taxon>Chromadorea</taxon>
        <taxon>Rhabditida</taxon>
        <taxon>Spirurina</taxon>
        <taxon>Spiruromorpha</taxon>
        <taxon>Thelazioidea</taxon>
        <taxon>Thelaziidae</taxon>
        <taxon>Thelazia</taxon>
    </lineage>
</organism>
<sequence length="736" mass="83978">MDGESSETSCTHNTMKDFMDYSARKHFELCLAEEKDFLIGKSHYRLAVLYPDFNQFEYDANLLSDVVYVSNKITEFQFYLKWDRPFEAAPVLERIIKTNATDEMWSLILQTFLKASSFESCTEKTLFTELSNDAFESVITILTKRFDNDDLLKTRLLLFCSRYADGKKFHKLLNRAVTFMTERANNDKELVNGIGKYHVYLAVIVAPVLMKLDFTNIAVSRALNIIITVLHVAVAWPKYHETWTNLLRTVSAVYVAEAQNFSQESFKIAAALFDKCVSLYDFGTPVNLSLNMSGCSSLSTIVDKAYSLKSEACKIAFLFFMWFAYSKWRANVDKGEVLAWIPEDNWVMDVDKLLSSSSDGTSSSKKARIKERREEFSIAATEYLMSSRPELCEVYELCCTALSAFVASPSSVIAEHLYFVPYNSDIKLLIIESLLFKSKVNELVVYAGDQFENNDDSLKELIHFQVACGQCIGRNWPDACENVISMLSIATGNDESIVSSIIFYYLLLNVFTYKKKNKPIILTNGLNTIPIQADPRCAEIEHTPEPSATEVSVPQPSFVIVHRKRLRNIVFDLAYHILFRLELSSMQFYKWCFKVYTSTAMDHENDRLLGALLILSQIDFSGKGYKCFNRIMRHVEAKGSLKSAGLVKYITNVAILEELSRIHNYCSEYVSIEIAVPQVQRRIGQSTRHSVRGTKDGQKQSIEEQIKKCERSPYATVSDYFTENKDELLKMLGASF</sequence>
<name>A0A0N5D6Q1_THECL</name>
<accession>A0A0N5D6Q1</accession>
<dbReference type="WBParaSite" id="TCLT_0000872001-mRNA-1">
    <property type="protein sequence ID" value="TCLT_0000872001-mRNA-1"/>
    <property type="gene ID" value="TCLT_0000872001"/>
</dbReference>